<dbReference type="SMART" id="SM00131">
    <property type="entry name" value="KU"/>
    <property type="match status" value="1"/>
</dbReference>
<accession>A0A6J1M442</accession>
<dbReference type="GeneID" id="111600916"/>
<dbReference type="PRINTS" id="PR00759">
    <property type="entry name" value="BASICPTASE"/>
</dbReference>
<dbReference type="PROSITE" id="PS50279">
    <property type="entry name" value="BPTI_KUNITZ_2"/>
    <property type="match status" value="1"/>
</dbReference>
<dbReference type="PANTHER" id="PTHR10083">
    <property type="entry name" value="KUNITZ-TYPE PROTEASE INHIBITOR-RELATED"/>
    <property type="match status" value="1"/>
</dbReference>
<feature type="domain" description="BPTI/Kunitz inhibitor" evidence="5">
    <location>
        <begin position="25"/>
        <end position="80"/>
    </location>
</feature>
<dbReference type="InterPro" id="IPR050098">
    <property type="entry name" value="TFPI/VKTCI-like"/>
</dbReference>
<proteinExistence type="predicted"/>
<dbReference type="InterPro" id="IPR036880">
    <property type="entry name" value="Kunitz_BPTI_sf"/>
</dbReference>
<dbReference type="GO" id="GO:0004867">
    <property type="term" value="F:serine-type endopeptidase inhibitor activity"/>
    <property type="evidence" value="ECO:0007669"/>
    <property type="project" value="UniProtKB-KW"/>
</dbReference>
<name>A0A6J1M442_DROHY</name>
<keyword evidence="3" id="KW-1015">Disulfide bond</keyword>
<organism evidence="6 7">
    <name type="scientific">Drosophila hydei</name>
    <name type="common">Fruit fly</name>
    <dbReference type="NCBI Taxonomy" id="7224"/>
    <lineage>
        <taxon>Eukaryota</taxon>
        <taxon>Metazoa</taxon>
        <taxon>Ecdysozoa</taxon>
        <taxon>Arthropoda</taxon>
        <taxon>Hexapoda</taxon>
        <taxon>Insecta</taxon>
        <taxon>Pterygota</taxon>
        <taxon>Neoptera</taxon>
        <taxon>Endopterygota</taxon>
        <taxon>Diptera</taxon>
        <taxon>Brachycera</taxon>
        <taxon>Muscomorpha</taxon>
        <taxon>Ephydroidea</taxon>
        <taxon>Drosophilidae</taxon>
        <taxon>Drosophila</taxon>
    </lineage>
</organism>
<dbReference type="Gene3D" id="4.10.410.10">
    <property type="entry name" value="Pancreatic trypsin inhibitor Kunitz domain"/>
    <property type="match status" value="1"/>
</dbReference>
<reference evidence="7" key="1">
    <citation type="submission" date="2025-08" db="UniProtKB">
        <authorList>
            <consortium name="RefSeq"/>
        </authorList>
    </citation>
    <scope>IDENTIFICATION</scope>
    <source>
        <strain evidence="7">15085-1641.00</strain>
        <tissue evidence="7">Whole body</tissue>
    </source>
</reference>
<dbReference type="SUPFAM" id="SSF57362">
    <property type="entry name" value="BPTI-like"/>
    <property type="match status" value="1"/>
</dbReference>
<feature type="signal peptide" evidence="4">
    <location>
        <begin position="1"/>
        <end position="19"/>
    </location>
</feature>
<dbReference type="FunFam" id="4.10.410.10:FF:000020">
    <property type="entry name" value="Collagen, type VI, alpha 3"/>
    <property type="match status" value="1"/>
</dbReference>
<dbReference type="Pfam" id="PF00014">
    <property type="entry name" value="Kunitz_BPTI"/>
    <property type="match status" value="1"/>
</dbReference>
<dbReference type="GO" id="GO:0005615">
    <property type="term" value="C:extracellular space"/>
    <property type="evidence" value="ECO:0007669"/>
    <property type="project" value="TreeGrafter"/>
</dbReference>
<evidence type="ECO:0000259" key="5">
    <source>
        <dbReference type="PROSITE" id="PS50279"/>
    </source>
</evidence>
<gene>
    <name evidence="7" type="primary">LOC111600916</name>
</gene>
<dbReference type="PANTHER" id="PTHR10083:SF374">
    <property type="entry name" value="BPTI_KUNITZ INHIBITOR DOMAIN-CONTAINING PROTEIN"/>
    <property type="match status" value="1"/>
</dbReference>
<evidence type="ECO:0000313" key="7">
    <source>
        <dbReference type="RefSeq" id="XP_023173050.2"/>
    </source>
</evidence>
<feature type="chain" id="PRO_5026934703" evidence="4">
    <location>
        <begin position="20"/>
        <end position="84"/>
    </location>
</feature>
<keyword evidence="1 7" id="KW-0646">Protease inhibitor</keyword>
<keyword evidence="6" id="KW-1185">Reference proteome</keyword>
<evidence type="ECO:0000256" key="2">
    <source>
        <dbReference type="ARBA" id="ARBA00022900"/>
    </source>
</evidence>
<evidence type="ECO:0000256" key="1">
    <source>
        <dbReference type="ARBA" id="ARBA00022690"/>
    </source>
</evidence>
<keyword evidence="2 7" id="KW-0722">Serine protease inhibitor</keyword>
<dbReference type="OMA" id="GCPINAN"/>
<dbReference type="InterPro" id="IPR002223">
    <property type="entry name" value="Kunitz_BPTI"/>
</dbReference>
<evidence type="ECO:0000256" key="4">
    <source>
        <dbReference type="SAM" id="SignalP"/>
    </source>
</evidence>
<dbReference type="Proteomes" id="UP000504633">
    <property type="component" value="Unplaced"/>
</dbReference>
<dbReference type="RefSeq" id="XP_023173050.2">
    <property type="nucleotide sequence ID" value="XM_023317282.2"/>
</dbReference>
<dbReference type="OrthoDB" id="4473401at2759"/>
<dbReference type="AlphaFoldDB" id="A0A6J1M442"/>
<dbReference type="PROSITE" id="PS00280">
    <property type="entry name" value="BPTI_KUNITZ_1"/>
    <property type="match status" value="1"/>
</dbReference>
<protein>
    <submittedName>
        <fullName evidence="7">Kunitz-type serine protease inhibitor-like</fullName>
    </submittedName>
</protein>
<dbReference type="InterPro" id="IPR020901">
    <property type="entry name" value="Prtase_inh_Kunz-CS"/>
</dbReference>
<evidence type="ECO:0000256" key="3">
    <source>
        <dbReference type="ARBA" id="ARBA00023157"/>
    </source>
</evidence>
<dbReference type="KEGG" id="dhe:111600916"/>
<keyword evidence="4" id="KW-0732">Signal</keyword>
<sequence length="84" mass="9583">MRYAAVSCMLFALIGIAMAERDPICFLRPADKGVVGGSCQVFVSRWTYFHMTNDCRRFEFGGCKGNANRFESRKKCEDKCLKRS</sequence>
<evidence type="ECO:0000313" key="6">
    <source>
        <dbReference type="Proteomes" id="UP000504633"/>
    </source>
</evidence>